<dbReference type="InterPro" id="IPR029787">
    <property type="entry name" value="Nucleotide_cyclase"/>
</dbReference>
<feature type="transmembrane region" description="Helical" evidence="1">
    <location>
        <begin position="105"/>
        <end position="125"/>
    </location>
</feature>
<keyword evidence="4" id="KW-1185">Reference proteome</keyword>
<reference evidence="3" key="1">
    <citation type="submission" date="2021-04" db="EMBL/GenBank/DDBJ databases">
        <title>Taxonomic assessment of Weissella genus.</title>
        <authorList>
            <person name="Fanelli F."/>
            <person name="Chieffi D."/>
            <person name="Dell'Aquila A."/>
            <person name="Gyu-Sung C."/>
            <person name="Franz C.M.A.P."/>
            <person name="Fusco V."/>
        </authorList>
    </citation>
    <scope>NUCLEOTIDE SEQUENCE</scope>
    <source>
        <strain evidence="3">LMG 25373</strain>
    </source>
</reference>
<evidence type="ECO:0000313" key="3">
    <source>
        <dbReference type="EMBL" id="MCM2437070.1"/>
    </source>
</evidence>
<dbReference type="SUPFAM" id="SSF55073">
    <property type="entry name" value="Nucleotide cyclase"/>
    <property type="match status" value="1"/>
</dbReference>
<dbReference type="Gene3D" id="3.30.70.270">
    <property type="match status" value="1"/>
</dbReference>
<dbReference type="PANTHER" id="PTHR45138">
    <property type="entry name" value="REGULATORY COMPONENTS OF SENSORY TRANSDUCTION SYSTEM"/>
    <property type="match status" value="1"/>
</dbReference>
<gene>
    <name evidence="3" type="ORF">KAK10_03865</name>
</gene>
<keyword evidence="1" id="KW-0812">Transmembrane</keyword>
<dbReference type="RefSeq" id="WP_205144222.1">
    <property type="nucleotide sequence ID" value="NZ_JAFBDN010000025.1"/>
</dbReference>
<keyword evidence="1" id="KW-1133">Transmembrane helix</keyword>
<dbReference type="InterPro" id="IPR000160">
    <property type="entry name" value="GGDEF_dom"/>
</dbReference>
<evidence type="ECO:0000259" key="2">
    <source>
        <dbReference type="PROSITE" id="PS50887"/>
    </source>
</evidence>
<feature type="transmembrane region" description="Helical" evidence="1">
    <location>
        <begin position="6"/>
        <end position="24"/>
    </location>
</feature>
<feature type="transmembrane region" description="Helical" evidence="1">
    <location>
        <begin position="156"/>
        <end position="179"/>
    </location>
</feature>
<dbReference type="InterPro" id="IPR043128">
    <property type="entry name" value="Rev_trsase/Diguanyl_cyclase"/>
</dbReference>
<accession>A0ABT0VGZ9</accession>
<dbReference type="EMBL" id="JAGMVS010000048">
    <property type="protein sequence ID" value="MCM2437070.1"/>
    <property type="molecule type" value="Genomic_DNA"/>
</dbReference>
<feature type="transmembrane region" description="Helical" evidence="1">
    <location>
        <begin position="83"/>
        <end position="99"/>
    </location>
</feature>
<feature type="domain" description="GGDEF" evidence="2">
    <location>
        <begin position="226"/>
        <end position="361"/>
    </location>
</feature>
<dbReference type="CDD" id="cd01949">
    <property type="entry name" value="GGDEF"/>
    <property type="match status" value="1"/>
</dbReference>
<sequence length="366" mass="42046">MINIYNYSITLFSVLSMLVAYLYVRQFYMFQKSTKIYHVGDLIIYIFLTYVILGLSTKMLGNDCLFALTLILPVAYKNIRPAMIGIGLHPFLVLVYIFKNYEIDFYTLLLVILSEFVIGMVMWVVTNYSHSIVLTAVIVASLLSGLHIFIDWNVNGLVVISVSKTLILLIMNFIFIIVLDKLNNKFNYSRGKILDKLHESEVDGLTGLYNFRQLRADFLQYSQDKRKLTLILIDIDHFKKINDHFGHDQGNQALVLIAENLTATMLDYFTTTDFRIYRYGGEELAIVIFKEYPVVKAILGALKAQLAQASRRDLPFTLTFSAGVSFNANFVGDNQQTFNQADKLLYRIKNQSRNSYLIDILTDEDK</sequence>
<dbReference type="PANTHER" id="PTHR45138:SF9">
    <property type="entry name" value="DIGUANYLATE CYCLASE DGCM-RELATED"/>
    <property type="match status" value="1"/>
</dbReference>
<evidence type="ECO:0000313" key="4">
    <source>
        <dbReference type="Proteomes" id="UP001057481"/>
    </source>
</evidence>
<dbReference type="SMART" id="SM00267">
    <property type="entry name" value="GGDEF"/>
    <property type="match status" value="1"/>
</dbReference>
<protein>
    <submittedName>
        <fullName evidence="3">GGDEF domain-containing protein</fullName>
    </submittedName>
</protein>
<name>A0ABT0VGZ9_9LACO</name>
<dbReference type="Proteomes" id="UP001057481">
    <property type="component" value="Unassembled WGS sequence"/>
</dbReference>
<organism evidence="3 4">
    <name type="scientific">Periweissella beninensis</name>
    <dbReference type="NCBI Taxonomy" id="504936"/>
    <lineage>
        <taxon>Bacteria</taxon>
        <taxon>Bacillati</taxon>
        <taxon>Bacillota</taxon>
        <taxon>Bacilli</taxon>
        <taxon>Lactobacillales</taxon>
        <taxon>Lactobacillaceae</taxon>
        <taxon>Periweissella</taxon>
    </lineage>
</organism>
<evidence type="ECO:0000256" key="1">
    <source>
        <dbReference type="SAM" id="Phobius"/>
    </source>
</evidence>
<dbReference type="PROSITE" id="PS50887">
    <property type="entry name" value="GGDEF"/>
    <property type="match status" value="1"/>
</dbReference>
<proteinExistence type="predicted"/>
<dbReference type="Pfam" id="PF00990">
    <property type="entry name" value="GGDEF"/>
    <property type="match status" value="1"/>
</dbReference>
<dbReference type="InterPro" id="IPR050469">
    <property type="entry name" value="Diguanylate_Cyclase"/>
</dbReference>
<feature type="transmembrane region" description="Helical" evidence="1">
    <location>
        <begin position="36"/>
        <end position="53"/>
    </location>
</feature>
<comment type="caution">
    <text evidence="3">The sequence shown here is derived from an EMBL/GenBank/DDBJ whole genome shotgun (WGS) entry which is preliminary data.</text>
</comment>
<dbReference type="NCBIfam" id="TIGR00254">
    <property type="entry name" value="GGDEF"/>
    <property type="match status" value="1"/>
</dbReference>
<feature type="transmembrane region" description="Helical" evidence="1">
    <location>
        <begin position="132"/>
        <end position="150"/>
    </location>
</feature>
<keyword evidence="1" id="KW-0472">Membrane</keyword>